<evidence type="ECO:0008006" key="3">
    <source>
        <dbReference type="Google" id="ProtNLM"/>
    </source>
</evidence>
<name>A0A330LXD2_9GAMM</name>
<proteinExistence type="predicted"/>
<gene>
    <name evidence="1" type="ORF">MORIYA_3916</name>
</gene>
<reference evidence="2" key="1">
    <citation type="submission" date="2018-05" db="EMBL/GenBank/DDBJ databases">
        <authorList>
            <person name="Cea G.-C."/>
            <person name="William W."/>
        </authorList>
    </citation>
    <scope>NUCLEOTIDE SEQUENCE [LARGE SCALE GENOMIC DNA]</scope>
    <source>
        <strain evidence="2">DB21MT 5</strain>
    </source>
</reference>
<dbReference type="EMBL" id="LS483250">
    <property type="protein sequence ID" value="SQD80368.1"/>
    <property type="molecule type" value="Genomic_DNA"/>
</dbReference>
<dbReference type="InterPro" id="IPR007433">
    <property type="entry name" value="DUF481"/>
</dbReference>
<dbReference type="OrthoDB" id="5848222at2"/>
<organism evidence="1 2">
    <name type="scientific">Moritella yayanosii</name>
    <dbReference type="NCBI Taxonomy" id="69539"/>
    <lineage>
        <taxon>Bacteria</taxon>
        <taxon>Pseudomonadati</taxon>
        <taxon>Pseudomonadota</taxon>
        <taxon>Gammaproteobacteria</taxon>
        <taxon>Alteromonadales</taxon>
        <taxon>Moritellaceae</taxon>
        <taxon>Moritella</taxon>
    </lineage>
</organism>
<dbReference type="Gene3D" id="2.40.160.20">
    <property type="match status" value="1"/>
</dbReference>
<protein>
    <recommendedName>
        <fullName evidence="3">DUF481 domain-containing protein</fullName>
    </recommendedName>
</protein>
<dbReference type="KEGG" id="mya:MORIYA_3916"/>
<dbReference type="Pfam" id="PF04338">
    <property type="entry name" value="DUF481"/>
    <property type="match status" value="1"/>
</dbReference>
<dbReference type="RefSeq" id="WP_112717661.1">
    <property type="nucleotide sequence ID" value="NZ_LS483250.1"/>
</dbReference>
<evidence type="ECO:0000313" key="1">
    <source>
        <dbReference type="EMBL" id="SQD80368.1"/>
    </source>
</evidence>
<sequence length="411" mass="46000">MNSFNIRTTTKLTLIVISIAFSFLSTVFSVPSFAAQEIILGDYIKTQAPTSLSESSSVSTNIADNTDAVTHIENSQEIILADSLGIDEDWLWLKSGEFLIGNIEDLYDEKLAFDSDDLGDLKIKWSDISRINSRQLFTVRTIDGSIITGTIALEDGILIISNNRQHKIAQADLMTLIAGLETGGNIWQGKITFGANLSSGNTNKLEYNTNAELSRHTTTSRIKTSYSAIIGVTDNVQTDENHRFLMTYDVYSDKDLFFRPLDLSLYRDPLQNVNSRINIGMGIGYQFIDDGDQALEMNLGPSYLYTKYEFSETQLNTSDSSLAVSVSLDYEREIHNQIDLELSYKITATESDLGGYLQNAKMNFDIELTDVLDFDITFFWDRVNNPLLNIDGVPLEKNDFRIAFGLGVSFN</sequence>
<accession>A0A330LXD2</accession>
<evidence type="ECO:0000313" key="2">
    <source>
        <dbReference type="Proteomes" id="UP000250163"/>
    </source>
</evidence>
<keyword evidence="2" id="KW-1185">Reference proteome</keyword>
<dbReference type="AlphaFoldDB" id="A0A330LXD2"/>
<dbReference type="Proteomes" id="UP000250163">
    <property type="component" value="Chromosome MORIYA"/>
</dbReference>